<evidence type="ECO:0000313" key="3">
    <source>
        <dbReference type="Proteomes" id="UP000664034"/>
    </source>
</evidence>
<gene>
    <name evidence="2" type="ORF">J2I47_14945</name>
</gene>
<sequence>MHCPFPLLQNHLFCGVNFEPQEAPALLLGRTEKAGFVVVEVAGDFGVVAKDQAWEYPPATQIIACAKQKPDNDRVKSAGGRIRIRLPPAHHPQPTRPQLCAKSTTSKDSTRAR</sequence>
<protein>
    <submittedName>
        <fullName evidence="2">Uncharacterized protein</fullName>
    </submittedName>
</protein>
<comment type="caution">
    <text evidence="2">The sequence shown here is derived from an EMBL/GenBank/DDBJ whole genome shotgun (WGS) entry which is preliminary data.</text>
</comment>
<accession>A0A939K3Y1</accession>
<evidence type="ECO:0000313" key="2">
    <source>
        <dbReference type="EMBL" id="MBO0937854.1"/>
    </source>
</evidence>
<dbReference type="EMBL" id="JAFMYV010000007">
    <property type="protein sequence ID" value="MBO0937854.1"/>
    <property type="molecule type" value="Genomic_DNA"/>
</dbReference>
<keyword evidence="3" id="KW-1185">Reference proteome</keyword>
<evidence type="ECO:0000256" key="1">
    <source>
        <dbReference type="SAM" id="MobiDB-lite"/>
    </source>
</evidence>
<name>A0A939K3Y1_9BACT</name>
<dbReference type="AlphaFoldDB" id="A0A939K3Y1"/>
<feature type="region of interest" description="Disordered" evidence="1">
    <location>
        <begin position="84"/>
        <end position="113"/>
    </location>
</feature>
<reference evidence="2" key="1">
    <citation type="submission" date="2021-03" db="EMBL/GenBank/DDBJ databases">
        <title>Fibrella sp. HMF5335 genome sequencing and assembly.</title>
        <authorList>
            <person name="Kang H."/>
            <person name="Kim H."/>
            <person name="Bae S."/>
            <person name="Joh K."/>
        </authorList>
    </citation>
    <scope>NUCLEOTIDE SEQUENCE</scope>
    <source>
        <strain evidence="2">HMF5335</strain>
    </source>
</reference>
<dbReference type="Proteomes" id="UP000664034">
    <property type="component" value="Unassembled WGS sequence"/>
</dbReference>
<proteinExistence type="predicted"/>
<organism evidence="2 3">
    <name type="scientific">Fibrella rubiginis</name>
    <dbReference type="NCBI Taxonomy" id="2817060"/>
    <lineage>
        <taxon>Bacteria</taxon>
        <taxon>Pseudomonadati</taxon>
        <taxon>Bacteroidota</taxon>
        <taxon>Cytophagia</taxon>
        <taxon>Cytophagales</taxon>
        <taxon>Spirosomataceae</taxon>
        <taxon>Fibrella</taxon>
    </lineage>
</organism>
<dbReference type="RefSeq" id="WP_207365395.1">
    <property type="nucleotide sequence ID" value="NZ_JAFMYV010000007.1"/>
</dbReference>